<dbReference type="PANTHER" id="PTHR43364">
    <property type="entry name" value="NADH-SPECIFIC METHYLGLYOXAL REDUCTASE-RELATED"/>
    <property type="match status" value="1"/>
</dbReference>
<protein>
    <recommendedName>
        <fullName evidence="4">NADP-dependent oxidoreductase domain-containing protein</fullName>
    </recommendedName>
</protein>
<evidence type="ECO:0000313" key="5">
    <source>
        <dbReference type="EMBL" id="KUM57320.1"/>
    </source>
</evidence>
<dbReference type="AlphaFoldDB" id="A0A117NL99"/>
<dbReference type="STRING" id="48697.A0A117NL99"/>
<feature type="domain" description="NADP-dependent oxidoreductase" evidence="4">
    <location>
        <begin position="18"/>
        <end position="234"/>
    </location>
</feature>
<dbReference type="InterPro" id="IPR036812">
    <property type="entry name" value="NAD(P)_OxRdtase_dom_sf"/>
</dbReference>
<dbReference type="Gene3D" id="3.20.20.100">
    <property type="entry name" value="NADP-dependent oxidoreductase domain"/>
    <property type="match status" value="1"/>
</dbReference>
<dbReference type="GO" id="GO:0016491">
    <property type="term" value="F:oxidoreductase activity"/>
    <property type="evidence" value="ECO:0007669"/>
    <property type="project" value="UniProtKB-KW"/>
</dbReference>
<gene>
    <name evidence="5" type="ORF">ACN42_g9871</name>
</gene>
<evidence type="ECO:0000256" key="3">
    <source>
        <dbReference type="SAM" id="MobiDB-lite"/>
    </source>
</evidence>
<evidence type="ECO:0000256" key="2">
    <source>
        <dbReference type="ARBA" id="ARBA00038157"/>
    </source>
</evidence>
<dbReference type="InterPro" id="IPR023210">
    <property type="entry name" value="NADP_OxRdtase_dom"/>
</dbReference>
<dbReference type="SUPFAM" id="SSF51430">
    <property type="entry name" value="NAD(P)-linked oxidoreductase"/>
    <property type="match status" value="1"/>
</dbReference>
<evidence type="ECO:0000256" key="1">
    <source>
        <dbReference type="ARBA" id="ARBA00023002"/>
    </source>
</evidence>
<keyword evidence="6" id="KW-1185">Reference proteome</keyword>
<reference evidence="5 6" key="1">
    <citation type="submission" date="2015-10" db="EMBL/GenBank/DDBJ databases">
        <title>Genome sequencing of Penicillium freii.</title>
        <authorList>
            <person name="Nguyen H.D."/>
            <person name="Visagie C.M."/>
            <person name="Seifert K.A."/>
        </authorList>
    </citation>
    <scope>NUCLEOTIDE SEQUENCE [LARGE SCALE GENOMIC DNA]</scope>
    <source>
        <strain evidence="5 6">DAOM 242723</strain>
    </source>
</reference>
<comment type="caution">
    <text evidence="5">The sequence shown here is derived from an EMBL/GenBank/DDBJ whole genome shotgun (WGS) entry which is preliminary data.</text>
</comment>
<proteinExistence type="inferred from homology"/>
<evidence type="ECO:0000259" key="4">
    <source>
        <dbReference type="Pfam" id="PF00248"/>
    </source>
</evidence>
<dbReference type="Pfam" id="PF00248">
    <property type="entry name" value="Aldo_ket_red"/>
    <property type="match status" value="1"/>
</dbReference>
<comment type="similarity">
    <text evidence="2">Belongs to the aldo/keto reductase family. Aldo/keto reductase 2 subfamily.</text>
</comment>
<sequence length="272" mass="30702">MDYRSHAIRKEPHAANFVGNSRHSIHVGVRDSLKKLRTEYIEIYYVHYWDFTTSIKEVMDDLHILVEQGKVLYLGASDTPAWIVAAANTYAIDHGKTPFSIYQGNWNLLNRNFERDIIPMAREFGIALAPWDALDGGKFQYKAELERCKAAGEGLRAFAGRPPHQTEEEIKVSEALEKIVSEHGIDSVTSVTLAYVMSKAGNVFPLIGGRKVKYLEGNIQVPSLKLTQAQIEHLGRVKPFNPGFPHNLIPADPNVTPQRPEADLPMRRPMWT</sequence>
<name>A0A117NL99_PENFR</name>
<feature type="region of interest" description="Disordered" evidence="3">
    <location>
        <begin position="247"/>
        <end position="272"/>
    </location>
</feature>
<dbReference type="InterPro" id="IPR050523">
    <property type="entry name" value="AKR_Detox_Biosynth"/>
</dbReference>
<accession>A0A117NL99</accession>
<keyword evidence="1" id="KW-0560">Oxidoreductase</keyword>
<dbReference type="PANTHER" id="PTHR43364:SF2">
    <property type="entry name" value="ARYL-ALCOHOL DEHYDROGENASE AAD10-RELATED"/>
    <property type="match status" value="1"/>
</dbReference>
<dbReference type="EMBL" id="LLXE01000376">
    <property type="protein sequence ID" value="KUM57320.1"/>
    <property type="molecule type" value="Genomic_DNA"/>
</dbReference>
<dbReference type="Proteomes" id="UP000055045">
    <property type="component" value="Unassembled WGS sequence"/>
</dbReference>
<organism evidence="5 6">
    <name type="scientific">Penicillium freii</name>
    <dbReference type="NCBI Taxonomy" id="48697"/>
    <lineage>
        <taxon>Eukaryota</taxon>
        <taxon>Fungi</taxon>
        <taxon>Dikarya</taxon>
        <taxon>Ascomycota</taxon>
        <taxon>Pezizomycotina</taxon>
        <taxon>Eurotiomycetes</taxon>
        <taxon>Eurotiomycetidae</taxon>
        <taxon>Eurotiales</taxon>
        <taxon>Aspergillaceae</taxon>
        <taxon>Penicillium</taxon>
    </lineage>
</organism>
<evidence type="ECO:0000313" key="6">
    <source>
        <dbReference type="Proteomes" id="UP000055045"/>
    </source>
</evidence>